<accession>G0MS02</accession>
<keyword evidence="2" id="KW-1185">Reference proteome</keyword>
<organism evidence="2">
    <name type="scientific">Caenorhabditis brenneri</name>
    <name type="common">Nematode worm</name>
    <dbReference type="NCBI Taxonomy" id="135651"/>
    <lineage>
        <taxon>Eukaryota</taxon>
        <taxon>Metazoa</taxon>
        <taxon>Ecdysozoa</taxon>
        <taxon>Nematoda</taxon>
        <taxon>Chromadorea</taxon>
        <taxon>Rhabditida</taxon>
        <taxon>Rhabditina</taxon>
        <taxon>Rhabditomorpha</taxon>
        <taxon>Rhabditoidea</taxon>
        <taxon>Rhabditidae</taxon>
        <taxon>Peloderinae</taxon>
        <taxon>Caenorhabditis</taxon>
    </lineage>
</organism>
<name>G0MS02_CAEBE</name>
<dbReference type="Proteomes" id="UP000008068">
    <property type="component" value="Unassembled WGS sequence"/>
</dbReference>
<dbReference type="OMA" id="EWAIHIF"/>
<dbReference type="InParanoid" id="G0MS02"/>
<evidence type="ECO:0000313" key="1">
    <source>
        <dbReference type="EMBL" id="EGT42432.1"/>
    </source>
</evidence>
<dbReference type="OrthoDB" id="5825684at2759"/>
<proteinExistence type="predicted"/>
<dbReference type="eggNOG" id="ENOG502THEM">
    <property type="taxonomic scope" value="Eukaryota"/>
</dbReference>
<dbReference type="FunCoup" id="G0MS02">
    <property type="interactions" value="1052"/>
</dbReference>
<sequence>MFDKARKLWRETFPKREHKLMSIEYVAAIEEFNEYFPGYAAMNDKNYEKLQRYVRILRPFCFIPPFRMAFSSAFALENSLDEYLEKNEKYKRKGLTGEWAIHIFSDHNDHIINRYREYKAQRIEKLARTFEDRKKQADLMVYAHEFRMKWLLGREGLYEYNKTLLPRMEKEQELTGKSIAVKREAQKRMYPDSSMEVVS</sequence>
<dbReference type="HOGENOM" id="CLU_1236022_0_0_1"/>
<dbReference type="EMBL" id="GL379809">
    <property type="protein sequence ID" value="EGT42432.1"/>
    <property type="molecule type" value="Genomic_DNA"/>
</dbReference>
<protein>
    <submittedName>
        <fullName evidence="1">Uncharacterized protein</fullName>
    </submittedName>
</protein>
<reference evidence="2" key="1">
    <citation type="submission" date="2011-07" db="EMBL/GenBank/DDBJ databases">
        <authorList>
            <consortium name="Caenorhabditis brenneri Sequencing and Analysis Consortium"/>
            <person name="Wilson R.K."/>
        </authorList>
    </citation>
    <scope>NUCLEOTIDE SEQUENCE [LARGE SCALE GENOMIC DNA]</scope>
    <source>
        <strain evidence="2">PB2801</strain>
    </source>
</reference>
<evidence type="ECO:0000313" key="2">
    <source>
        <dbReference type="Proteomes" id="UP000008068"/>
    </source>
</evidence>
<dbReference type="AlphaFoldDB" id="G0MS02"/>
<gene>
    <name evidence="1" type="ORF">CAEBREN_18063</name>
</gene>